<organism evidence="2 3">
    <name type="scientific">Plasmopara halstedii</name>
    <name type="common">Downy mildew of sunflower</name>
    <dbReference type="NCBI Taxonomy" id="4781"/>
    <lineage>
        <taxon>Eukaryota</taxon>
        <taxon>Sar</taxon>
        <taxon>Stramenopiles</taxon>
        <taxon>Oomycota</taxon>
        <taxon>Peronosporomycetes</taxon>
        <taxon>Peronosporales</taxon>
        <taxon>Peronosporaceae</taxon>
        <taxon>Plasmopara</taxon>
    </lineage>
</organism>
<dbReference type="PANTHER" id="PTHR14716:SF0">
    <property type="entry name" value="CILIA- AND FLAGELLA-ASSOCIATED PROTEIN 69"/>
    <property type="match status" value="1"/>
</dbReference>
<dbReference type="InterPro" id="IPR011989">
    <property type="entry name" value="ARM-like"/>
</dbReference>
<sequence>MPSQHTASVLSDSSYESFHKLFASVADPQTMRNHRRHLALAKYILYENEAGWKIAQLPLVGELFQLLQSKILNGAPQFADQLVCAVTNCCKPLIRQKSNEEIINPSLFYRFLPSLGELLSFKNIEVQVAAAEALKYFATGACLVRTVPNDTESQSDDSRLTPRTISQDLLFETGSAELIVAVIHELFPDSKFGEKEHESEVTTEDLKLNGDQTCAHAQCLSAEQGKSLVCNAKVDAGSNMDMEGNNSQAVKNNVGETDLAFENDHMDAGIIQNQTAQAYDHNYFYKYKRNRHWKSEGNIMNERLQCPPQATRPTSAPTYFNGERGIQAETGHERRTLTNFYMTTASTQDEIKERPQSAQEKQCAQDFLEQKFVLEIKDGLSLQLRLSELLFPLIDLLNELSAHQRCVEVLVVRGVLSYIVLLLENVRSSQDELLPICLEILWNVLELSRDLRLTITTVNSRKELLEFFRLKDASFSLGNIKTFQALHHVIEILLARGYRQQDKAIRNECLMVLFLLAKRRYNLGYFHSTGLTVCLLSYASAELSQANTPTKLSFLHGHSSATIVASKQNYTTDSDEDFEFKQMLWFLLAEISFDHEANLKELVTFRCIDMWLSYATITYHRETVQASSPASSIFQLQILQRLAQNLLNFVVPCVVDHFYQIGGHIRLLSFLQLNMGTAEILASTWLLLLQISRPLPYFQSELGQLGAIECALGVFEAPASHHTCNIRRNAILACACMCRNDDGSNRERFRRANGIYTLVQHLEDYPSYSGLEENFLVGVLDAVRSCVIGDIQSETAFINYDGVSKLLSIVQIAPKALKNQALAALAEICVNPAAIPSYEIWRCDQPGEMKNASANEVLLRLYADEEAAEISASQKQNIAIDCGVDAAALTNVYHYVSQVDTCCKLPAVTATEGNILSESLRLSLHRPESPAFSRLKDALTAAQRLTQERRFGNVYASSENNNFDFEVNLKPKIYAVMANTSFSYHSKNLSPNDQVIFESVKGYPTSKFEELWQNVVSALHAEGVRPIYADALYIRKKIKQAYDISLCTKLTQHEISQQSHCRKLNDELAFYAEFLRQKHQEAEAEDFQRANRLQSSTMKRHLDAKKTQVECMLQQNSAALALHVD</sequence>
<proteinExistence type="predicted"/>
<evidence type="ECO:0000313" key="2">
    <source>
        <dbReference type="EMBL" id="CEG47562.1"/>
    </source>
</evidence>
<dbReference type="InterPro" id="IPR048733">
    <property type="entry name" value="CFA69_ARM_dom"/>
</dbReference>
<dbReference type="Pfam" id="PF21049">
    <property type="entry name" value="CFA69_ARM_rpt"/>
    <property type="match status" value="2"/>
</dbReference>
<evidence type="ECO:0000313" key="3">
    <source>
        <dbReference type="Proteomes" id="UP000054928"/>
    </source>
</evidence>
<keyword evidence="3" id="KW-1185">Reference proteome</keyword>
<dbReference type="OMA" id="RPIYADA"/>
<dbReference type="EMBL" id="CCYD01002589">
    <property type="protein sequence ID" value="CEG47562.1"/>
    <property type="molecule type" value="Genomic_DNA"/>
</dbReference>
<feature type="domain" description="Cilia- and flagella-associated protein 69 ARM repeats" evidence="1">
    <location>
        <begin position="723"/>
        <end position="878"/>
    </location>
</feature>
<dbReference type="GeneID" id="36399485"/>
<dbReference type="Gene3D" id="1.25.10.10">
    <property type="entry name" value="Leucine-rich Repeat Variant"/>
    <property type="match status" value="1"/>
</dbReference>
<dbReference type="OrthoDB" id="191673at2759"/>
<dbReference type="STRING" id="4781.A0A0P1B2K6"/>
<dbReference type="SUPFAM" id="SSF48371">
    <property type="entry name" value="ARM repeat"/>
    <property type="match status" value="2"/>
</dbReference>
<dbReference type="Proteomes" id="UP000054928">
    <property type="component" value="Unassembled WGS sequence"/>
</dbReference>
<dbReference type="AlphaFoldDB" id="A0A0P1B2K6"/>
<feature type="domain" description="Cilia- and flagella-associated protein 69 ARM repeats" evidence="1">
    <location>
        <begin position="336"/>
        <end position="675"/>
    </location>
</feature>
<dbReference type="InterPro" id="IPR048732">
    <property type="entry name" value="CFA69"/>
</dbReference>
<reference evidence="3" key="1">
    <citation type="submission" date="2014-09" db="EMBL/GenBank/DDBJ databases">
        <authorList>
            <person name="Sharma Rahul"/>
            <person name="Thines Marco"/>
        </authorList>
    </citation>
    <scope>NUCLEOTIDE SEQUENCE [LARGE SCALE GENOMIC DNA]</scope>
</reference>
<dbReference type="PANTHER" id="PTHR14716">
    <property type="entry name" value="CILIA- AND FLAGELLA-ASSOCIATED PROTEIN 69"/>
    <property type="match status" value="1"/>
</dbReference>
<evidence type="ECO:0000259" key="1">
    <source>
        <dbReference type="Pfam" id="PF21049"/>
    </source>
</evidence>
<dbReference type="InterPro" id="IPR016024">
    <property type="entry name" value="ARM-type_fold"/>
</dbReference>
<dbReference type="RefSeq" id="XP_024583931.1">
    <property type="nucleotide sequence ID" value="XM_024718542.1"/>
</dbReference>
<name>A0A0P1B2K6_PLAHL</name>
<protein>
    <submittedName>
        <fullName evidence="2">Armadillo-type fold</fullName>
    </submittedName>
</protein>
<accession>A0A0P1B2K6</accession>